<evidence type="ECO:0000256" key="3">
    <source>
        <dbReference type="ARBA" id="ARBA00012187"/>
    </source>
</evidence>
<dbReference type="Pfam" id="PF00856">
    <property type="entry name" value="SET"/>
    <property type="match status" value="1"/>
</dbReference>
<evidence type="ECO:0000256" key="4">
    <source>
        <dbReference type="ARBA" id="ARBA00022454"/>
    </source>
</evidence>
<dbReference type="InterPro" id="IPR051760">
    <property type="entry name" value="KMT5A"/>
</dbReference>
<keyword evidence="9" id="KW-0805">Transcription regulation</keyword>
<dbReference type="SMART" id="SM00317">
    <property type="entry name" value="SET"/>
    <property type="match status" value="1"/>
</dbReference>
<evidence type="ECO:0000256" key="12">
    <source>
        <dbReference type="ARBA" id="ARBA00047784"/>
    </source>
</evidence>
<evidence type="ECO:0000256" key="5">
    <source>
        <dbReference type="ARBA" id="ARBA00022603"/>
    </source>
</evidence>
<organism evidence="14 15">
    <name type="scientific">Nicrophorus vespilloides</name>
    <name type="common">Boreal carrion beetle</name>
    <dbReference type="NCBI Taxonomy" id="110193"/>
    <lineage>
        <taxon>Eukaryota</taxon>
        <taxon>Metazoa</taxon>
        <taxon>Ecdysozoa</taxon>
        <taxon>Arthropoda</taxon>
        <taxon>Hexapoda</taxon>
        <taxon>Insecta</taxon>
        <taxon>Pterygota</taxon>
        <taxon>Neoptera</taxon>
        <taxon>Endopterygota</taxon>
        <taxon>Coleoptera</taxon>
        <taxon>Polyphaga</taxon>
        <taxon>Staphyliniformia</taxon>
        <taxon>Silphidae</taxon>
        <taxon>Nicrophorinae</taxon>
        <taxon>Nicrophorus</taxon>
    </lineage>
</organism>
<dbReference type="PANTHER" id="PTHR46167">
    <property type="entry name" value="N-LYSINE METHYLTRANSFERASE KMT5A"/>
    <property type="match status" value="1"/>
</dbReference>
<dbReference type="PROSITE" id="PS51571">
    <property type="entry name" value="SAM_MT43_PR_SET"/>
    <property type="match status" value="1"/>
</dbReference>
<dbReference type="Proteomes" id="UP000695000">
    <property type="component" value="Unplaced"/>
</dbReference>
<keyword evidence="8" id="KW-0156">Chromatin regulator</keyword>
<evidence type="ECO:0000256" key="11">
    <source>
        <dbReference type="ARBA" id="ARBA00023242"/>
    </source>
</evidence>
<dbReference type="InterPro" id="IPR016858">
    <property type="entry name" value="KMT5A-like"/>
</dbReference>
<dbReference type="CDD" id="cd10528">
    <property type="entry name" value="SET_SETD8"/>
    <property type="match status" value="1"/>
</dbReference>
<keyword evidence="7" id="KW-0949">S-adenosyl-L-methionine</keyword>
<keyword evidence="14" id="KW-1185">Reference proteome</keyword>
<accession>A0ABM1M3U8</accession>
<dbReference type="InterPro" id="IPR001214">
    <property type="entry name" value="SET_dom"/>
</dbReference>
<keyword evidence="6" id="KW-0808">Transferase</keyword>
<sequence>MVRGRRVRAVIACSDGSDCCSPLPKRKVKLQSKFAHSVLSPVNKKNQIISQFFQAVEVDIDDAVCDLEVSSFDNRNNICIVDSDIPSDGINDLDDKEKEEFKGHCLMHISSEILATPLGKNGPADLDILSPATPHRIELKDEQEDKVKNEAKIVQEKIEKKIIIAPRARRRLNANNAVNQQPPAAKPTIKGNNNETSHKLTEYFPVRRSVRKTNKIALEEKQRTLEQNLRKGIEQGLRIRNFEGKGRGVVANKMFQRGDFVVEYSGDLIDTAEAKRREVKYAQDQNTGCYMYYFKHKSQQYCIDATAETGRLGRLVNHSRNGNLVTRTIDVDGLPRLVLVAKDTIEIGNEVTYDYGDRSKESLRYHPWLAY</sequence>
<dbReference type="Gene3D" id="2.170.270.10">
    <property type="entry name" value="SET domain"/>
    <property type="match status" value="1"/>
</dbReference>
<comment type="catalytic activity">
    <reaction evidence="12">
        <text>L-lysyl(20)-[histone H4] + S-adenosyl-L-methionine = N(6)-methyl-L-lysyl(20)-[histone H4] + S-adenosyl-L-homocysteine + H(+)</text>
        <dbReference type="Rhea" id="RHEA:60344"/>
        <dbReference type="Rhea" id="RHEA-COMP:15554"/>
        <dbReference type="Rhea" id="RHEA-COMP:15555"/>
        <dbReference type="ChEBI" id="CHEBI:15378"/>
        <dbReference type="ChEBI" id="CHEBI:29969"/>
        <dbReference type="ChEBI" id="CHEBI:57856"/>
        <dbReference type="ChEBI" id="CHEBI:59789"/>
        <dbReference type="ChEBI" id="CHEBI:61929"/>
        <dbReference type="EC" id="2.1.1.361"/>
    </reaction>
</comment>
<keyword evidence="4" id="KW-0158">Chromosome</keyword>
<keyword evidence="5" id="KW-0489">Methyltransferase</keyword>
<dbReference type="SUPFAM" id="SSF82199">
    <property type="entry name" value="SET domain"/>
    <property type="match status" value="1"/>
</dbReference>
<evidence type="ECO:0000259" key="13">
    <source>
        <dbReference type="PROSITE" id="PS50280"/>
    </source>
</evidence>
<keyword evidence="10" id="KW-0804">Transcription</keyword>
<evidence type="ECO:0000256" key="1">
    <source>
        <dbReference type="ARBA" id="ARBA00004123"/>
    </source>
</evidence>
<protein>
    <recommendedName>
        <fullName evidence="3">[histone H4]-lysine(20) N-methyltransferase</fullName>
        <ecNumber evidence="3">2.1.1.361</ecNumber>
    </recommendedName>
</protein>
<dbReference type="RefSeq" id="XP_017769248.1">
    <property type="nucleotide sequence ID" value="XM_017913759.1"/>
</dbReference>
<reference evidence="15" key="1">
    <citation type="submission" date="2025-08" db="UniProtKB">
        <authorList>
            <consortium name="RefSeq"/>
        </authorList>
    </citation>
    <scope>IDENTIFICATION</scope>
    <source>
        <tissue evidence="15">Whole Larva</tissue>
    </source>
</reference>
<evidence type="ECO:0000313" key="14">
    <source>
        <dbReference type="Proteomes" id="UP000695000"/>
    </source>
</evidence>
<dbReference type="EC" id="2.1.1.361" evidence="3"/>
<feature type="domain" description="SET" evidence="13">
    <location>
        <begin position="235"/>
        <end position="356"/>
    </location>
</feature>
<evidence type="ECO:0000256" key="9">
    <source>
        <dbReference type="ARBA" id="ARBA00023015"/>
    </source>
</evidence>
<dbReference type="InterPro" id="IPR046341">
    <property type="entry name" value="SET_dom_sf"/>
</dbReference>
<gene>
    <name evidence="15" type="primary">LOC108557301</name>
</gene>
<evidence type="ECO:0000256" key="10">
    <source>
        <dbReference type="ARBA" id="ARBA00023163"/>
    </source>
</evidence>
<keyword evidence="11" id="KW-0539">Nucleus</keyword>
<evidence type="ECO:0000256" key="6">
    <source>
        <dbReference type="ARBA" id="ARBA00022679"/>
    </source>
</evidence>
<evidence type="ECO:0000256" key="8">
    <source>
        <dbReference type="ARBA" id="ARBA00022853"/>
    </source>
</evidence>
<proteinExistence type="predicted"/>
<name>A0ABM1M3U8_NICVS</name>
<evidence type="ECO:0000313" key="15">
    <source>
        <dbReference type="RefSeq" id="XP_017769248.1"/>
    </source>
</evidence>
<dbReference type="PROSITE" id="PS50280">
    <property type="entry name" value="SET"/>
    <property type="match status" value="1"/>
</dbReference>
<dbReference type="InterPro" id="IPR047266">
    <property type="entry name" value="KMT5A-like_SET"/>
</dbReference>
<evidence type="ECO:0000256" key="2">
    <source>
        <dbReference type="ARBA" id="ARBA00004286"/>
    </source>
</evidence>
<evidence type="ECO:0000256" key="7">
    <source>
        <dbReference type="ARBA" id="ARBA00022691"/>
    </source>
</evidence>
<dbReference type="GeneID" id="108557301"/>
<comment type="subcellular location">
    <subcellularLocation>
        <location evidence="2">Chromosome</location>
    </subcellularLocation>
    <subcellularLocation>
        <location evidence="1">Nucleus</location>
    </subcellularLocation>
</comment>
<dbReference type="PANTHER" id="PTHR46167:SF1">
    <property type="entry name" value="N-LYSINE METHYLTRANSFERASE KMT5A"/>
    <property type="match status" value="1"/>
</dbReference>